<keyword evidence="4 9" id="KW-0227">DNA damage</keyword>
<dbReference type="FunFam" id="3.40.1170.10:FF:000001">
    <property type="entry name" value="DNA mismatch repair protein MutS"/>
    <property type="match status" value="1"/>
</dbReference>
<dbReference type="InterPro" id="IPR036678">
    <property type="entry name" value="MutS_con_dom_sf"/>
</dbReference>
<evidence type="ECO:0000313" key="13">
    <source>
        <dbReference type="Proteomes" id="UP000824135"/>
    </source>
</evidence>
<evidence type="ECO:0000259" key="11">
    <source>
        <dbReference type="PROSITE" id="PS00486"/>
    </source>
</evidence>
<evidence type="ECO:0000256" key="8">
    <source>
        <dbReference type="ARBA" id="ARBA00024647"/>
    </source>
</evidence>
<dbReference type="Pfam" id="PF01624">
    <property type="entry name" value="MutS_I"/>
    <property type="match status" value="1"/>
</dbReference>
<comment type="similarity">
    <text evidence="1 9 10">Belongs to the DNA mismatch repair MutS family.</text>
</comment>
<evidence type="ECO:0000256" key="4">
    <source>
        <dbReference type="ARBA" id="ARBA00022763"/>
    </source>
</evidence>
<dbReference type="Pfam" id="PF00488">
    <property type="entry name" value="MutS_V"/>
    <property type="match status" value="1"/>
</dbReference>
<dbReference type="InterPro" id="IPR000432">
    <property type="entry name" value="DNA_mismatch_repair_MutS_C"/>
</dbReference>
<dbReference type="InterPro" id="IPR007695">
    <property type="entry name" value="DNA_mismatch_repair_MutS-lik_N"/>
</dbReference>
<sequence>MSSGLSPMMRHYLEVKEKYKDCVVFYRLGDFYEMFFDDAIEVSRLLDLTLTGRDCGLSERAPMCGIPFHAADTYVAKLVALGKKVAICEQLSDPATSKGIVERGVIRVISAGTLIEESLLDEKKNNYIACCYKEKEKNSVAWTDITTGEFNAAIFDGEGGLEDLCEYLFKLAPAEIIANEEFLLASKENPNLRSGGLPAVSCYVPWAFGLRHAEKNLLEQFGTKTLVPYGIDENPEAVCAAGALIEYLRETQKHALKNIDGIRLVNKDKYMMIDGAAIKNLELTKTLGGGKRKGSLLWLLDNTQTAMGARLMNSVVLNPLGNREDILYRLDGVEELFNATVVRAGLSETLGGVHDIERIAGKISNNNLTPRDCVNLGASLALVPALRFHLSGFTSKVLKDIVEGLGDFSELSGLLANAFIENPPVNVKEGGYIKKGYSQELDEQRALHEGGARMIAEMEAREREETGIRNLKIKYNRVFGYGIEVTNSFKDKVPYRYQRRQTLTNAERFVTDELKELETKILSSAEKSLALEISLFEQIKSILAENIGKLKSLSSAIALLDCLLSFACVSKERSYCRPQIVSAGAEMVIKDGRHPVVEALSKERFVPNDTTLGDDTRTMVITGPNMAGKSTYMRQTALIALMAHIGCFVPARSASIPVLDRIFTRVGASDNLILDQSTFMVEMTEVASIIRNATPDSLLILDEVGRGTSTYDGLSIAWAVLEYLTQNIRAKTMFSTHYHELTELEGKIDGIKNYKVTVKETAGSIIFLRKIVRGGTNKSFGIEVARLAGIPPAVTSRAKEILKQLEKSDIAKNGNLSDADRAAAGNAEQAPSESEAERILREIDVNNLSPMQALQILADLTERVKGE</sequence>
<dbReference type="GO" id="GO:0006298">
    <property type="term" value="P:mismatch repair"/>
    <property type="evidence" value="ECO:0007669"/>
    <property type="project" value="UniProtKB-UniRule"/>
</dbReference>
<dbReference type="NCBIfam" id="NF003810">
    <property type="entry name" value="PRK05399.1"/>
    <property type="match status" value="1"/>
</dbReference>
<feature type="binding site" evidence="9">
    <location>
        <begin position="623"/>
        <end position="630"/>
    </location>
    <ligand>
        <name>ATP</name>
        <dbReference type="ChEBI" id="CHEBI:30616"/>
    </ligand>
</feature>
<evidence type="ECO:0000256" key="1">
    <source>
        <dbReference type="ARBA" id="ARBA00006271"/>
    </source>
</evidence>
<evidence type="ECO:0000256" key="2">
    <source>
        <dbReference type="ARBA" id="ARBA00021982"/>
    </source>
</evidence>
<organism evidence="12 13">
    <name type="scientific">Candidatus Borkfalkia excrementavium</name>
    <dbReference type="NCBI Taxonomy" id="2838505"/>
    <lineage>
        <taxon>Bacteria</taxon>
        <taxon>Bacillati</taxon>
        <taxon>Bacillota</taxon>
        <taxon>Clostridia</taxon>
        <taxon>Christensenellales</taxon>
        <taxon>Christensenellaceae</taxon>
        <taxon>Candidatus Borkfalkia</taxon>
    </lineage>
</organism>
<dbReference type="InterPro" id="IPR036187">
    <property type="entry name" value="DNA_mismatch_repair_MutS_sf"/>
</dbReference>
<dbReference type="EMBL" id="DXCO01000035">
    <property type="protein sequence ID" value="HIY78421.1"/>
    <property type="molecule type" value="Genomic_DNA"/>
</dbReference>
<dbReference type="PANTHER" id="PTHR11361">
    <property type="entry name" value="DNA MISMATCH REPAIR PROTEIN MUTS FAMILY MEMBER"/>
    <property type="match status" value="1"/>
</dbReference>
<dbReference type="FunFam" id="3.40.50.300:FF:000870">
    <property type="entry name" value="MutS protein homolog 4"/>
    <property type="match status" value="1"/>
</dbReference>
<dbReference type="GO" id="GO:0030983">
    <property type="term" value="F:mismatched DNA binding"/>
    <property type="evidence" value="ECO:0007669"/>
    <property type="project" value="InterPro"/>
</dbReference>
<protein>
    <recommendedName>
        <fullName evidence="2 9">DNA mismatch repair protein MutS</fullName>
    </recommendedName>
</protein>
<dbReference type="InterPro" id="IPR017261">
    <property type="entry name" value="DNA_mismatch_repair_MutS/MSH"/>
</dbReference>
<dbReference type="PANTHER" id="PTHR11361:SF34">
    <property type="entry name" value="DNA MISMATCH REPAIR PROTEIN MSH1, MITOCHONDRIAL"/>
    <property type="match status" value="1"/>
</dbReference>
<dbReference type="GO" id="GO:0005524">
    <property type="term" value="F:ATP binding"/>
    <property type="evidence" value="ECO:0007669"/>
    <property type="project" value="UniProtKB-UniRule"/>
</dbReference>
<dbReference type="InterPro" id="IPR007696">
    <property type="entry name" value="DNA_mismatch_repair_MutS_core"/>
</dbReference>
<dbReference type="SUPFAM" id="SSF48334">
    <property type="entry name" value="DNA repair protein MutS, domain III"/>
    <property type="match status" value="1"/>
</dbReference>
<reference evidence="12" key="2">
    <citation type="submission" date="2021-04" db="EMBL/GenBank/DDBJ databases">
        <authorList>
            <person name="Gilroy R."/>
        </authorList>
    </citation>
    <scope>NUCLEOTIDE SEQUENCE</scope>
    <source>
        <strain evidence="12">CHK199-9574</strain>
    </source>
</reference>
<dbReference type="InterPro" id="IPR016151">
    <property type="entry name" value="DNA_mismatch_repair_MutS_N"/>
</dbReference>
<dbReference type="InterPro" id="IPR045076">
    <property type="entry name" value="MutS"/>
</dbReference>
<dbReference type="SMART" id="SM00533">
    <property type="entry name" value="MUTSd"/>
    <property type="match status" value="1"/>
</dbReference>
<keyword evidence="6 9" id="KW-0238">DNA-binding</keyword>
<comment type="caution">
    <text evidence="12">The sequence shown here is derived from an EMBL/GenBank/DDBJ whole genome shotgun (WGS) entry which is preliminary data.</text>
</comment>
<comment type="function">
    <text evidence="8 9">This protein is involved in the repair of mismatches in DNA. It is possible that it carries out the mismatch recognition step. This protein has a weak ATPase activity.</text>
</comment>
<dbReference type="PIRSF" id="PIRSF037677">
    <property type="entry name" value="DNA_mis_repair_Msh6"/>
    <property type="match status" value="1"/>
</dbReference>
<evidence type="ECO:0000256" key="9">
    <source>
        <dbReference type="HAMAP-Rule" id="MF_00096"/>
    </source>
</evidence>
<keyword evidence="5 9" id="KW-0067">ATP-binding</keyword>
<dbReference type="PROSITE" id="PS00486">
    <property type="entry name" value="DNA_MISMATCH_REPAIR_2"/>
    <property type="match status" value="1"/>
</dbReference>
<dbReference type="InterPro" id="IPR005748">
    <property type="entry name" value="DNA_mismatch_repair_MutS"/>
</dbReference>
<dbReference type="SMART" id="SM00534">
    <property type="entry name" value="MUTSac"/>
    <property type="match status" value="1"/>
</dbReference>
<dbReference type="CDD" id="cd03284">
    <property type="entry name" value="ABC_MutS1"/>
    <property type="match status" value="1"/>
</dbReference>
<dbReference type="AlphaFoldDB" id="A0A9D2CGK6"/>
<dbReference type="Pfam" id="PF05188">
    <property type="entry name" value="MutS_II"/>
    <property type="match status" value="1"/>
</dbReference>
<feature type="domain" description="DNA mismatch repair proteins mutS family" evidence="11">
    <location>
        <begin position="697"/>
        <end position="713"/>
    </location>
</feature>
<dbReference type="Pfam" id="PF05192">
    <property type="entry name" value="MutS_III"/>
    <property type="match status" value="1"/>
</dbReference>
<reference evidence="12" key="1">
    <citation type="journal article" date="2021" name="PeerJ">
        <title>Extensive microbial diversity within the chicken gut microbiome revealed by metagenomics and culture.</title>
        <authorList>
            <person name="Gilroy R."/>
            <person name="Ravi A."/>
            <person name="Getino M."/>
            <person name="Pursley I."/>
            <person name="Horton D.L."/>
            <person name="Alikhan N.F."/>
            <person name="Baker D."/>
            <person name="Gharbi K."/>
            <person name="Hall N."/>
            <person name="Watson M."/>
            <person name="Adriaenssens E.M."/>
            <person name="Foster-Nyarko E."/>
            <person name="Jarju S."/>
            <person name="Secka A."/>
            <person name="Antonio M."/>
            <person name="Oren A."/>
            <person name="Chaudhuri R.R."/>
            <person name="La Ragione R."/>
            <person name="Hildebrand F."/>
            <person name="Pallen M.J."/>
        </authorList>
    </citation>
    <scope>NUCLEOTIDE SEQUENCE</scope>
    <source>
        <strain evidence="12">CHK199-9574</strain>
    </source>
</reference>
<proteinExistence type="inferred from homology"/>
<dbReference type="GO" id="GO:0005829">
    <property type="term" value="C:cytosol"/>
    <property type="evidence" value="ECO:0007669"/>
    <property type="project" value="TreeGrafter"/>
</dbReference>
<dbReference type="InterPro" id="IPR027417">
    <property type="entry name" value="P-loop_NTPase"/>
</dbReference>
<dbReference type="GO" id="GO:0003684">
    <property type="term" value="F:damaged DNA binding"/>
    <property type="evidence" value="ECO:0007669"/>
    <property type="project" value="UniProtKB-UniRule"/>
</dbReference>
<name>A0A9D2CGK6_9FIRM</name>
<dbReference type="SUPFAM" id="SSF55271">
    <property type="entry name" value="DNA repair protein MutS, domain I"/>
    <property type="match status" value="1"/>
</dbReference>
<evidence type="ECO:0000256" key="7">
    <source>
        <dbReference type="ARBA" id="ARBA00023204"/>
    </source>
</evidence>
<keyword evidence="7 9" id="KW-0234">DNA repair</keyword>
<dbReference type="Gene3D" id="3.30.420.110">
    <property type="entry name" value="MutS, connector domain"/>
    <property type="match status" value="1"/>
</dbReference>
<dbReference type="GO" id="GO:0140664">
    <property type="term" value="F:ATP-dependent DNA damage sensor activity"/>
    <property type="evidence" value="ECO:0007669"/>
    <property type="project" value="InterPro"/>
</dbReference>
<dbReference type="Gene3D" id="1.10.1420.10">
    <property type="match status" value="2"/>
</dbReference>
<evidence type="ECO:0000256" key="3">
    <source>
        <dbReference type="ARBA" id="ARBA00022741"/>
    </source>
</evidence>
<evidence type="ECO:0000256" key="10">
    <source>
        <dbReference type="RuleBase" id="RU003756"/>
    </source>
</evidence>
<dbReference type="SUPFAM" id="SSF52540">
    <property type="entry name" value="P-loop containing nucleoside triphosphate hydrolases"/>
    <property type="match status" value="1"/>
</dbReference>
<dbReference type="Gene3D" id="3.40.50.300">
    <property type="entry name" value="P-loop containing nucleotide triphosphate hydrolases"/>
    <property type="match status" value="1"/>
</dbReference>
<dbReference type="NCBIfam" id="TIGR01070">
    <property type="entry name" value="mutS1"/>
    <property type="match status" value="1"/>
</dbReference>
<gene>
    <name evidence="9 12" type="primary">mutS</name>
    <name evidence="12" type="ORF">H9728_05190</name>
</gene>
<accession>A0A9D2CGK6</accession>
<dbReference type="InterPro" id="IPR007860">
    <property type="entry name" value="DNA_mmatch_repair_MutS_con_dom"/>
</dbReference>
<evidence type="ECO:0000256" key="6">
    <source>
        <dbReference type="ARBA" id="ARBA00023125"/>
    </source>
</evidence>
<evidence type="ECO:0000313" key="12">
    <source>
        <dbReference type="EMBL" id="HIY78421.1"/>
    </source>
</evidence>
<dbReference type="Proteomes" id="UP000824135">
    <property type="component" value="Unassembled WGS sequence"/>
</dbReference>
<evidence type="ECO:0000256" key="5">
    <source>
        <dbReference type="ARBA" id="ARBA00022840"/>
    </source>
</evidence>
<keyword evidence="3 9" id="KW-0547">Nucleotide-binding</keyword>
<dbReference type="Gene3D" id="3.40.1170.10">
    <property type="entry name" value="DNA repair protein MutS, domain I"/>
    <property type="match status" value="1"/>
</dbReference>
<dbReference type="SUPFAM" id="SSF53150">
    <property type="entry name" value="DNA repair protein MutS, domain II"/>
    <property type="match status" value="1"/>
</dbReference>
<dbReference type="HAMAP" id="MF_00096">
    <property type="entry name" value="MutS"/>
    <property type="match status" value="1"/>
</dbReference>
<dbReference type="Pfam" id="PF05190">
    <property type="entry name" value="MutS_IV"/>
    <property type="match status" value="1"/>
</dbReference>
<dbReference type="InterPro" id="IPR007861">
    <property type="entry name" value="DNA_mismatch_repair_MutS_clamp"/>
</dbReference>